<accession>A0ABM7SJJ4</accession>
<dbReference type="PANTHER" id="PTHR46766:SF1">
    <property type="entry name" value="GLUTAMINE-RICH PROTEIN 2"/>
    <property type="match status" value="1"/>
</dbReference>
<dbReference type="InterPro" id="IPR043641">
    <property type="entry name" value="PPE-PPW_C"/>
</dbReference>
<dbReference type="Gene3D" id="1.20.1260.20">
    <property type="entry name" value="PPE superfamily"/>
    <property type="match status" value="1"/>
</dbReference>
<organism evidence="5 6">
    <name type="scientific">Mycobacterium senriense</name>
    <dbReference type="NCBI Taxonomy" id="2775496"/>
    <lineage>
        <taxon>Bacteria</taxon>
        <taxon>Bacillati</taxon>
        <taxon>Actinomycetota</taxon>
        <taxon>Actinomycetes</taxon>
        <taxon>Mycobacteriales</taxon>
        <taxon>Mycobacteriaceae</taxon>
        <taxon>Mycobacterium</taxon>
        <taxon>Mycobacterium avium complex (MAC)</taxon>
    </lineage>
</organism>
<feature type="compositionally biased region" description="Low complexity" evidence="2">
    <location>
        <begin position="280"/>
        <end position="296"/>
    </location>
</feature>
<name>A0ABM7SJJ4_9MYCO</name>
<feature type="compositionally biased region" description="Low complexity" evidence="2">
    <location>
        <begin position="358"/>
        <end position="372"/>
    </location>
</feature>
<gene>
    <name evidence="5" type="ORF">MTY59_11240</name>
</gene>
<feature type="compositionally biased region" description="Low complexity" evidence="2">
    <location>
        <begin position="304"/>
        <end position="315"/>
    </location>
</feature>
<dbReference type="InterPro" id="IPR000030">
    <property type="entry name" value="PPE_dom"/>
</dbReference>
<dbReference type="PANTHER" id="PTHR46766">
    <property type="entry name" value="GLUTAMINE-RICH PROTEIN 2"/>
    <property type="match status" value="1"/>
</dbReference>
<evidence type="ECO:0000256" key="2">
    <source>
        <dbReference type="SAM" id="MobiDB-lite"/>
    </source>
</evidence>
<evidence type="ECO:0000313" key="6">
    <source>
        <dbReference type="Proteomes" id="UP000826012"/>
    </source>
</evidence>
<feature type="region of interest" description="Disordered" evidence="2">
    <location>
        <begin position="342"/>
        <end position="393"/>
    </location>
</feature>
<evidence type="ECO:0000313" key="5">
    <source>
        <dbReference type="EMBL" id="BCZ21269.1"/>
    </source>
</evidence>
<comment type="similarity">
    <text evidence="1">Belongs to the mycobacterial PPE family.</text>
</comment>
<dbReference type="Proteomes" id="UP000826012">
    <property type="component" value="Chromosome"/>
</dbReference>
<feature type="compositionally biased region" description="Basic residues" evidence="2">
    <location>
        <begin position="375"/>
        <end position="385"/>
    </location>
</feature>
<feature type="compositionally biased region" description="Pro residues" evidence="2">
    <location>
        <begin position="267"/>
        <end position="279"/>
    </location>
</feature>
<sequence length="479" mass="48165">MAAHVPYLAWLTKSSADSAAVAAQHEIAAASYTAALAAMPTLPELATNHVVHGALVATNFFGVNTIPIAVNEADYARMWTQAATTMTTYQAVSTAAVAATPPADPPPPIMKASDSSANNNSGTDFTNDFPDPTVDNPLNDFIAQILRLFGINWNPGQGTVNGLPYDAYTNPGQLMYWVVRALELLEDFEQYGAYLQQNPALAAAYMVALQTSDWPTHLAQIASWLSSAPQLLLVPALLAVAPLGAAGGLGALGALAAMPQPAVVPAPPAPAAPAPPAVAPTPTTTPIAAPAAAPATAPAPAPTPTASTVVSSAPAGAPPPAAAPPGFTPPYLIGPGVGLSSGMSASASSSAKRKAPEPDAAAAAAAAAAREAAGARRRQRQRKGQRGYGDEFMDMNVEVDPDWSVPRSAETLASASGAGPAGFAGTARSAVAPTASGLATLAGDEFGGGPTMPMMPGTWDADDANQGTQDGEGRDGSPG</sequence>
<proteinExistence type="inferred from homology"/>
<evidence type="ECO:0000259" key="4">
    <source>
        <dbReference type="Pfam" id="PF18878"/>
    </source>
</evidence>
<keyword evidence="6" id="KW-1185">Reference proteome</keyword>
<evidence type="ECO:0000256" key="1">
    <source>
        <dbReference type="ARBA" id="ARBA00010652"/>
    </source>
</evidence>
<feature type="region of interest" description="Disordered" evidence="2">
    <location>
        <begin position="440"/>
        <end position="479"/>
    </location>
</feature>
<evidence type="ECO:0000259" key="3">
    <source>
        <dbReference type="Pfam" id="PF00823"/>
    </source>
</evidence>
<evidence type="ECO:0008006" key="7">
    <source>
        <dbReference type="Google" id="ProtNLM"/>
    </source>
</evidence>
<feature type="region of interest" description="Disordered" evidence="2">
    <location>
        <begin position="267"/>
        <end position="322"/>
    </location>
</feature>
<reference evidence="5 6" key="1">
    <citation type="submission" date="2021-07" db="EMBL/GenBank/DDBJ databases">
        <title>Complete genome sequence of nontuberculous Mycobacterium sp. TY59.</title>
        <authorList>
            <person name="Fukushima K."/>
        </authorList>
    </citation>
    <scope>NUCLEOTIDE SEQUENCE [LARGE SCALE GENOMIC DNA]</scope>
    <source>
        <strain evidence="5 6">TY59</strain>
    </source>
</reference>
<feature type="domain" description="PPE-PPW subfamily C-terminal" evidence="4">
    <location>
        <begin position="413"/>
        <end position="459"/>
    </location>
</feature>
<dbReference type="InterPro" id="IPR038332">
    <property type="entry name" value="PPE_sf"/>
</dbReference>
<dbReference type="EMBL" id="AP024828">
    <property type="protein sequence ID" value="BCZ21269.1"/>
    <property type="molecule type" value="Genomic_DNA"/>
</dbReference>
<dbReference type="SUPFAM" id="SSF140459">
    <property type="entry name" value="PE/PPE dimer-like"/>
    <property type="match status" value="1"/>
</dbReference>
<protein>
    <recommendedName>
        <fullName evidence="7">PPE family protein</fullName>
    </recommendedName>
</protein>
<dbReference type="Pfam" id="PF00823">
    <property type="entry name" value="PPE"/>
    <property type="match status" value="1"/>
</dbReference>
<feature type="domain" description="PPE" evidence="3">
    <location>
        <begin position="1"/>
        <end position="100"/>
    </location>
</feature>
<dbReference type="Pfam" id="PF18878">
    <property type="entry name" value="PPE-PPW"/>
    <property type="match status" value="1"/>
</dbReference>